<dbReference type="EMBL" id="LAZR01054115">
    <property type="protein sequence ID" value="KKK79247.1"/>
    <property type="molecule type" value="Genomic_DNA"/>
</dbReference>
<evidence type="ECO:0000313" key="1">
    <source>
        <dbReference type="EMBL" id="KKK79247.1"/>
    </source>
</evidence>
<dbReference type="AlphaFoldDB" id="A0A0F8YCQ0"/>
<comment type="caution">
    <text evidence="1">The sequence shown here is derived from an EMBL/GenBank/DDBJ whole genome shotgun (WGS) entry which is preliminary data.</text>
</comment>
<proteinExistence type="predicted"/>
<gene>
    <name evidence="1" type="ORF">LCGC14_2835400</name>
</gene>
<organism evidence="1">
    <name type="scientific">marine sediment metagenome</name>
    <dbReference type="NCBI Taxonomy" id="412755"/>
    <lineage>
        <taxon>unclassified sequences</taxon>
        <taxon>metagenomes</taxon>
        <taxon>ecological metagenomes</taxon>
    </lineage>
</organism>
<name>A0A0F8YCQ0_9ZZZZ</name>
<protein>
    <submittedName>
        <fullName evidence="1">Uncharacterized protein</fullName>
    </submittedName>
</protein>
<feature type="non-terminal residue" evidence="1">
    <location>
        <position position="1"/>
    </location>
</feature>
<accession>A0A0F8YCQ0</accession>
<sequence>AQAEIGYDIMEGRRCPGCEVPVAEDSGVECYCAAEDFGRTHELYKWCTQRCFDATHEDCHPMPQEVEC</sequence>
<reference evidence="1" key="1">
    <citation type="journal article" date="2015" name="Nature">
        <title>Complex archaea that bridge the gap between prokaryotes and eukaryotes.</title>
        <authorList>
            <person name="Spang A."/>
            <person name="Saw J.H."/>
            <person name="Jorgensen S.L."/>
            <person name="Zaremba-Niedzwiedzka K."/>
            <person name="Martijn J."/>
            <person name="Lind A.E."/>
            <person name="van Eijk R."/>
            <person name="Schleper C."/>
            <person name="Guy L."/>
            <person name="Ettema T.J."/>
        </authorList>
    </citation>
    <scope>NUCLEOTIDE SEQUENCE</scope>
</reference>